<evidence type="ECO:0000313" key="2">
    <source>
        <dbReference type="Proteomes" id="UP000001798"/>
    </source>
</evidence>
<reference evidence="1 2" key="2">
    <citation type="journal article" date="2012" name="Eukaryot. Cell">
        <title>Genome update of Botrytis cinerea strains B05.10 and T4.</title>
        <authorList>
            <person name="Staats M."/>
            <person name="van Kan J.A."/>
        </authorList>
    </citation>
    <scope>NUCLEOTIDE SEQUENCE [LARGE SCALE GENOMIC DNA]</scope>
    <source>
        <strain evidence="1 2">B05.10</strain>
    </source>
</reference>
<reference evidence="1 2" key="1">
    <citation type="journal article" date="2011" name="PLoS Genet.">
        <title>Genomic analysis of the necrotrophic fungal pathogens Sclerotinia sclerotiorum and Botrytis cinerea.</title>
        <authorList>
            <person name="Amselem J."/>
            <person name="Cuomo C.A."/>
            <person name="van Kan J.A."/>
            <person name="Viaud M."/>
            <person name="Benito E.P."/>
            <person name="Couloux A."/>
            <person name="Coutinho P.M."/>
            <person name="de Vries R.P."/>
            <person name="Dyer P.S."/>
            <person name="Fillinger S."/>
            <person name="Fournier E."/>
            <person name="Gout L."/>
            <person name="Hahn M."/>
            <person name="Kohn L."/>
            <person name="Lapalu N."/>
            <person name="Plummer K.M."/>
            <person name="Pradier J.M."/>
            <person name="Quevillon E."/>
            <person name="Sharon A."/>
            <person name="Simon A."/>
            <person name="ten Have A."/>
            <person name="Tudzynski B."/>
            <person name="Tudzynski P."/>
            <person name="Wincker P."/>
            <person name="Andrew M."/>
            <person name="Anthouard V."/>
            <person name="Beever R.E."/>
            <person name="Beffa R."/>
            <person name="Benoit I."/>
            <person name="Bouzid O."/>
            <person name="Brault B."/>
            <person name="Chen Z."/>
            <person name="Choquer M."/>
            <person name="Collemare J."/>
            <person name="Cotton P."/>
            <person name="Danchin E.G."/>
            <person name="Da Silva C."/>
            <person name="Gautier A."/>
            <person name="Giraud C."/>
            <person name="Giraud T."/>
            <person name="Gonzalez C."/>
            <person name="Grossetete S."/>
            <person name="Guldener U."/>
            <person name="Henrissat B."/>
            <person name="Howlett B.J."/>
            <person name="Kodira C."/>
            <person name="Kretschmer M."/>
            <person name="Lappartient A."/>
            <person name="Leroch M."/>
            <person name="Levis C."/>
            <person name="Mauceli E."/>
            <person name="Neuveglise C."/>
            <person name="Oeser B."/>
            <person name="Pearson M."/>
            <person name="Poulain J."/>
            <person name="Poussereau N."/>
            <person name="Quesneville H."/>
            <person name="Rascle C."/>
            <person name="Schumacher J."/>
            <person name="Segurens B."/>
            <person name="Sexton A."/>
            <person name="Silva E."/>
            <person name="Sirven C."/>
            <person name="Soanes D.M."/>
            <person name="Talbot N.J."/>
            <person name="Templeton M."/>
            <person name="Yandava C."/>
            <person name="Yarden O."/>
            <person name="Zeng Q."/>
            <person name="Rollins J.A."/>
            <person name="Lebrun M.H."/>
            <person name="Dickman M."/>
        </authorList>
    </citation>
    <scope>NUCLEOTIDE SEQUENCE [LARGE SCALE GENOMIC DNA]</scope>
    <source>
        <strain evidence="1 2">B05.10</strain>
    </source>
</reference>
<dbReference type="EMBL" id="CP009806">
    <property type="protein sequence ID" value="ATZ46977.1"/>
    <property type="molecule type" value="Genomic_DNA"/>
</dbReference>
<reference evidence="1 2" key="3">
    <citation type="journal article" date="2017" name="Mol. Plant Pathol.">
        <title>A gapless genome sequence of the fungus Botrytis cinerea.</title>
        <authorList>
            <person name="Van Kan J.A."/>
            <person name="Stassen J.H."/>
            <person name="Mosbach A."/>
            <person name="Van Der Lee T.A."/>
            <person name="Faino L."/>
            <person name="Farmer A.D."/>
            <person name="Papasotiriou D.G."/>
            <person name="Zhou S."/>
            <person name="Seidl M.F."/>
            <person name="Cottam E."/>
            <person name="Edel D."/>
            <person name="Hahn M."/>
            <person name="Schwartz D.C."/>
            <person name="Dietrich R.A."/>
            <person name="Widdison S."/>
            <person name="Scalliet G."/>
        </authorList>
    </citation>
    <scope>NUCLEOTIDE SEQUENCE [LARGE SCALE GENOMIC DNA]</scope>
    <source>
        <strain evidence="1 2">B05.10</strain>
    </source>
</reference>
<dbReference type="AlphaFoldDB" id="A0A384J975"/>
<proteinExistence type="predicted"/>
<keyword evidence="2" id="KW-1185">Reference proteome</keyword>
<accession>A0A384J975</accession>
<dbReference type="KEGG" id="bfu:BCIN_02g03120"/>
<dbReference type="VEuPathDB" id="FungiDB:Bcin02g03120"/>
<name>A0A384J975_BOTFB</name>
<dbReference type="Proteomes" id="UP000001798">
    <property type="component" value="Chromosome 2"/>
</dbReference>
<dbReference type="GeneID" id="5427546"/>
<dbReference type="RefSeq" id="XP_024546998.1">
    <property type="nucleotide sequence ID" value="XM_024691228.1"/>
</dbReference>
<protein>
    <submittedName>
        <fullName evidence="1">Uncharacterized protein</fullName>
    </submittedName>
</protein>
<organism evidence="1 2">
    <name type="scientific">Botryotinia fuckeliana (strain B05.10)</name>
    <name type="common">Noble rot fungus</name>
    <name type="synonym">Botrytis cinerea</name>
    <dbReference type="NCBI Taxonomy" id="332648"/>
    <lineage>
        <taxon>Eukaryota</taxon>
        <taxon>Fungi</taxon>
        <taxon>Dikarya</taxon>
        <taxon>Ascomycota</taxon>
        <taxon>Pezizomycotina</taxon>
        <taxon>Leotiomycetes</taxon>
        <taxon>Helotiales</taxon>
        <taxon>Sclerotiniaceae</taxon>
        <taxon>Botrytis</taxon>
    </lineage>
</organism>
<sequence length="117" mass="13682">MEDEFCKKVDLNLSININLLADAPQGHPRLLNVKKPQKNPIAPKIEKHKSRRIEFPEGLSLVDVLVTILFDWKPAALHHLLNVEDEQFYCAAKLERTLRYESWDRFIVNRLASMFEL</sequence>
<evidence type="ECO:0000313" key="1">
    <source>
        <dbReference type="EMBL" id="ATZ46977.1"/>
    </source>
</evidence>
<dbReference type="OrthoDB" id="3509184at2759"/>
<gene>
    <name evidence="1" type="ORF">BCIN_02g03120</name>
</gene>